<proteinExistence type="predicted"/>
<accession>A0ABY6HLR2</accession>
<dbReference type="SUPFAM" id="SSF51905">
    <property type="entry name" value="FAD/NAD(P)-binding domain"/>
    <property type="match status" value="1"/>
</dbReference>
<evidence type="ECO:0000313" key="4">
    <source>
        <dbReference type="EMBL" id="UYP44455.1"/>
    </source>
</evidence>
<dbReference type="EMBL" id="CP104013">
    <property type="protein sequence ID" value="UYP44455.1"/>
    <property type="molecule type" value="Genomic_DNA"/>
</dbReference>
<dbReference type="PANTHER" id="PTHR48105">
    <property type="entry name" value="THIOREDOXIN REDUCTASE 1-RELATED-RELATED"/>
    <property type="match status" value="1"/>
</dbReference>
<gene>
    <name evidence="4" type="ORF">NEF87_000740</name>
</gene>
<dbReference type="Gene3D" id="3.50.50.60">
    <property type="entry name" value="FAD/NAD(P)-binding domain"/>
    <property type="match status" value="2"/>
</dbReference>
<evidence type="ECO:0000259" key="3">
    <source>
        <dbReference type="Pfam" id="PF07992"/>
    </source>
</evidence>
<dbReference type="Pfam" id="PF07992">
    <property type="entry name" value="Pyr_redox_2"/>
    <property type="match status" value="1"/>
</dbReference>
<keyword evidence="5" id="KW-1185">Reference proteome</keyword>
<dbReference type="PRINTS" id="PR00469">
    <property type="entry name" value="PNDRDTASEII"/>
</dbReference>
<keyword evidence="2 4" id="KW-0560">Oxidoreductase</keyword>
<dbReference type="InterPro" id="IPR023753">
    <property type="entry name" value="FAD/NAD-binding_dom"/>
</dbReference>
<dbReference type="PRINTS" id="PR00368">
    <property type="entry name" value="FADPNR"/>
</dbReference>
<dbReference type="InterPro" id="IPR036188">
    <property type="entry name" value="FAD/NAD-bd_sf"/>
</dbReference>
<evidence type="ECO:0000256" key="2">
    <source>
        <dbReference type="ARBA" id="ARBA00023002"/>
    </source>
</evidence>
<dbReference type="GO" id="GO:0004324">
    <property type="term" value="F:ferredoxin-NADP+ reductase activity"/>
    <property type="evidence" value="ECO:0007669"/>
    <property type="project" value="UniProtKB-EC"/>
</dbReference>
<name>A0ABY6HLR2_9ARCH</name>
<feature type="domain" description="FAD/NAD(P)-binding" evidence="3">
    <location>
        <begin position="13"/>
        <end position="296"/>
    </location>
</feature>
<protein>
    <submittedName>
        <fullName evidence="4">Ferredoxin--NADP reductase</fullName>
        <ecNumber evidence="4">1.18.1.2</ecNumber>
    </submittedName>
</protein>
<sequence length="315" mass="34739">MTLTCDLSKDNCFQVLIVGGGPAAVSAAIYCHRFDLKTIMIGQEYGGAIARTYLLENYPGFPETSGYDLMESFQKHYEHFKIPFVYETVSKIEKDNIDEFTVTVSGGEQYHACSVIIATGTKHRKMNVPGEDEFHGRGVSYCGTCDGPFFRDKDIIVVGGSDSAAVEALFLSRFGRKVNIVYRRDKIRSEPINTARCHADEKIEIINNTIITKINGTDKVESVEFQDGTIFPTDAVFIEIGAIPQSDLAKELGAKLNDRGEIIVDKYAQTNISGLFAAGDVTDIREKQVITACGQAVTASYSVRDYLDEKGCTDE</sequence>
<dbReference type="Proteomes" id="UP001208689">
    <property type="component" value="Chromosome"/>
</dbReference>
<organism evidence="4 5">
    <name type="scientific">Candidatus Lokiarchaeum ossiferum</name>
    <dbReference type="NCBI Taxonomy" id="2951803"/>
    <lineage>
        <taxon>Archaea</taxon>
        <taxon>Promethearchaeati</taxon>
        <taxon>Promethearchaeota</taxon>
        <taxon>Promethearchaeia</taxon>
        <taxon>Promethearchaeales</taxon>
        <taxon>Promethearchaeaceae</taxon>
        <taxon>Candidatus Lokiarchaeum</taxon>
    </lineage>
</organism>
<dbReference type="InterPro" id="IPR050097">
    <property type="entry name" value="Ferredoxin-NADP_redctase_2"/>
</dbReference>
<keyword evidence="1" id="KW-0285">Flavoprotein</keyword>
<reference evidence="4" key="1">
    <citation type="submission" date="2022-09" db="EMBL/GenBank/DDBJ databases">
        <title>Actin cytoskeleton and complex cell architecture in an #Asgard archaeon.</title>
        <authorList>
            <person name="Ponce Toledo R.I."/>
            <person name="Schleper C."/>
            <person name="Rodrigues Oliveira T."/>
            <person name="Wollweber F."/>
            <person name="Xu J."/>
            <person name="Rittmann S."/>
            <person name="Klingl A."/>
            <person name="Pilhofer M."/>
        </authorList>
    </citation>
    <scope>NUCLEOTIDE SEQUENCE</scope>
    <source>
        <strain evidence="4">B-35</strain>
    </source>
</reference>
<dbReference type="EC" id="1.18.1.2" evidence="4"/>
<evidence type="ECO:0000256" key="1">
    <source>
        <dbReference type="ARBA" id="ARBA00022630"/>
    </source>
</evidence>
<evidence type="ECO:0000313" key="5">
    <source>
        <dbReference type="Proteomes" id="UP001208689"/>
    </source>
</evidence>